<proteinExistence type="inferred from homology"/>
<dbReference type="InterPro" id="IPR031952">
    <property type="entry name" value="MOEP19_KH-like"/>
</dbReference>
<keyword evidence="4" id="KW-1185">Reference proteome</keyword>
<name>A0A8C9CFH4_PHOSS</name>
<reference evidence="3" key="1">
    <citation type="submission" date="2019-08" db="EMBL/GenBank/DDBJ databases">
        <title>Phocoena sinus (Vaquita) genome, mPhoSin1, primary haplotype.</title>
        <authorList>
            <person name="Morin P."/>
            <person name="Mountcastle J."/>
            <person name="Fungtammasan C."/>
            <person name="Rhie A."/>
            <person name="Rojas-Bracho L."/>
            <person name="Smith C.R."/>
            <person name="Taylor B.L."/>
            <person name="Gulland F.M.D."/>
            <person name="Musser W."/>
            <person name="Houck M."/>
            <person name="Haase B."/>
            <person name="Paez S."/>
            <person name="Howe K."/>
            <person name="Torrance J."/>
            <person name="Formenti G."/>
            <person name="Phillippy A."/>
            <person name="Ryder O."/>
            <person name="Jarvis E.D."/>
            <person name="Fedrigo O."/>
        </authorList>
    </citation>
    <scope>NUCLEOTIDE SEQUENCE [LARGE SCALE GENOMIC DNA]</scope>
</reference>
<feature type="domain" description="KH-like RNA-binding" evidence="2">
    <location>
        <begin position="11"/>
        <end position="98"/>
    </location>
</feature>
<dbReference type="GO" id="GO:0005737">
    <property type="term" value="C:cytoplasm"/>
    <property type="evidence" value="ECO:0007669"/>
    <property type="project" value="TreeGrafter"/>
</dbReference>
<dbReference type="InterPro" id="IPR036612">
    <property type="entry name" value="KH_dom_type_1_sf"/>
</dbReference>
<reference evidence="3" key="3">
    <citation type="submission" date="2025-09" db="UniProtKB">
        <authorList>
            <consortium name="Ensembl"/>
        </authorList>
    </citation>
    <scope>IDENTIFICATION</scope>
</reference>
<dbReference type="PANTHER" id="PTHR31368:SF6">
    <property type="entry name" value="KH HOMOLOGY DOMAIN-CONTAINING PROTEIN 1"/>
    <property type="match status" value="1"/>
</dbReference>
<dbReference type="GO" id="GO:0003723">
    <property type="term" value="F:RNA binding"/>
    <property type="evidence" value="ECO:0007669"/>
    <property type="project" value="InterPro"/>
</dbReference>
<dbReference type="AlphaFoldDB" id="A0A8C9CFH4"/>
<evidence type="ECO:0000313" key="4">
    <source>
        <dbReference type="Proteomes" id="UP000694554"/>
    </source>
</evidence>
<organism evidence="3 4">
    <name type="scientific">Phocoena sinus</name>
    <name type="common">Vaquita</name>
    <dbReference type="NCBI Taxonomy" id="42100"/>
    <lineage>
        <taxon>Eukaryota</taxon>
        <taxon>Metazoa</taxon>
        <taxon>Chordata</taxon>
        <taxon>Craniata</taxon>
        <taxon>Vertebrata</taxon>
        <taxon>Euteleostomi</taxon>
        <taxon>Mammalia</taxon>
        <taxon>Eutheria</taxon>
        <taxon>Laurasiatheria</taxon>
        <taxon>Artiodactyla</taxon>
        <taxon>Whippomorpha</taxon>
        <taxon>Cetacea</taxon>
        <taxon>Odontoceti</taxon>
        <taxon>Phocoenidae</taxon>
        <taxon>Phocoena</taxon>
    </lineage>
</organism>
<dbReference type="Gene3D" id="3.30.1370.10">
    <property type="entry name" value="K Homology domain, type 1"/>
    <property type="match status" value="1"/>
</dbReference>
<dbReference type="Ensembl" id="ENSPSNT00000027195.1">
    <property type="protein sequence ID" value="ENSPSNP00000024171.1"/>
    <property type="gene ID" value="ENSPSNG00000017669.1"/>
</dbReference>
<dbReference type="PANTHER" id="PTHR31368">
    <property type="entry name" value="DEVELOPMENT PLURPOTENCY-ASSOCIATED PROTEIN 1/5 FAMILY MEMBER"/>
    <property type="match status" value="1"/>
</dbReference>
<accession>A0A8C9CFH4</accession>
<sequence>WCMGLSALQHIKPWWMVPKNFTFPLEFYIEEGQGKLMFGEPPGPDLARIIEVHSQTLIRPEARFTATGLTRVLVVGPAESRQWLFLRIWRLGSWDPQSRARGGREMLRFAQKLPLSPPDLAARPPRRPSCWTRRACFRPAGEGATVSLRPSQASTYEMFGSRRFRFRSGSKRILLSQGSRDVRGVLGPHR</sequence>
<dbReference type="Pfam" id="PF16005">
    <property type="entry name" value="MOEP19"/>
    <property type="match status" value="1"/>
</dbReference>
<reference evidence="3" key="2">
    <citation type="submission" date="2025-08" db="UniProtKB">
        <authorList>
            <consortium name="Ensembl"/>
        </authorList>
    </citation>
    <scope>IDENTIFICATION</scope>
</reference>
<evidence type="ECO:0000259" key="2">
    <source>
        <dbReference type="Pfam" id="PF16005"/>
    </source>
</evidence>
<dbReference type="Proteomes" id="UP000694554">
    <property type="component" value="Chromosome 12"/>
</dbReference>
<evidence type="ECO:0000256" key="1">
    <source>
        <dbReference type="ARBA" id="ARBA00009081"/>
    </source>
</evidence>
<evidence type="ECO:0000313" key="3">
    <source>
        <dbReference type="Ensembl" id="ENSPSNP00000024171.1"/>
    </source>
</evidence>
<comment type="similarity">
    <text evidence="1">Belongs to the KHDC1 family.</text>
</comment>
<protein>
    <recommendedName>
        <fullName evidence="2">KH-like RNA-binding domain-containing protein</fullName>
    </recommendedName>
</protein>
<dbReference type="GeneTree" id="ENSGT00940000168678"/>